<dbReference type="AlphaFoldDB" id="A0A2V1N0Y4"/>
<dbReference type="OrthoDB" id="9792579at2"/>
<dbReference type="GO" id="GO:0022857">
    <property type="term" value="F:transmembrane transporter activity"/>
    <property type="evidence" value="ECO:0007669"/>
    <property type="project" value="InterPro"/>
</dbReference>
<protein>
    <submittedName>
        <fullName evidence="7">Sugar ABC transporter permease</fullName>
    </submittedName>
</protein>
<evidence type="ECO:0000256" key="5">
    <source>
        <dbReference type="ARBA" id="ARBA00023136"/>
    </source>
</evidence>
<dbReference type="GO" id="GO:0005886">
    <property type="term" value="C:plasma membrane"/>
    <property type="evidence" value="ECO:0007669"/>
    <property type="project" value="UniProtKB-SubCell"/>
</dbReference>
<keyword evidence="5 6" id="KW-0472">Membrane</keyword>
<evidence type="ECO:0000256" key="4">
    <source>
        <dbReference type="ARBA" id="ARBA00022989"/>
    </source>
</evidence>
<feature type="transmembrane region" description="Helical" evidence="6">
    <location>
        <begin position="194"/>
        <end position="220"/>
    </location>
</feature>
<dbReference type="PANTHER" id="PTHR43370">
    <property type="entry name" value="SUGAR ABC TRANSPORTER INTEGRAL MEMBRANE PROTEIN-RELATED"/>
    <property type="match status" value="1"/>
</dbReference>
<evidence type="ECO:0000256" key="6">
    <source>
        <dbReference type="SAM" id="Phobius"/>
    </source>
</evidence>
<dbReference type="CDD" id="cd06580">
    <property type="entry name" value="TM_PBP1_transp_TpRbsC_like"/>
    <property type="match status" value="1"/>
</dbReference>
<proteinExistence type="predicted"/>
<gene>
    <name evidence="7" type="ORF">DCM90_05635</name>
</gene>
<feature type="transmembrane region" description="Helical" evidence="6">
    <location>
        <begin position="67"/>
        <end position="91"/>
    </location>
</feature>
<sequence>MSTIILLMTIVSTTLIYAAPLMFAALGGTFSERGGIVNVGLEGIMVVGAFSGAVFNLSFAKVLGPNALWLAILVGGLAGGGFSLLHAVATINFRSDHIISGTVLNMLAPALCIFLTRVLYNQGQTPSLSVSLGTTTVPGLSQLPVLGPVFFTKTSPSGYFAIGVGILCWLLLYRTRFGLRLRSVGENPEAAATLGINVVALRYSGVILSGLLGGMGGAIMAESITLNFSATTIVGQGFMALAVMIFGKWNPLGAIGASLFFGLAQSLAIVGDYIPVLSHLNQVWFQIAPYLITLVVLVLFFGQSTAPAADGSTYIKSK</sequence>
<comment type="caution">
    <text evidence="7">The sequence shown here is derived from an EMBL/GenBank/DDBJ whole genome shotgun (WGS) entry which is preliminary data.</text>
</comment>
<evidence type="ECO:0000256" key="2">
    <source>
        <dbReference type="ARBA" id="ARBA00022475"/>
    </source>
</evidence>
<dbReference type="PANTHER" id="PTHR43370:SF1">
    <property type="entry name" value="GUANOSINE ABC TRANSPORTER PERMEASE PROTEIN NUPQ"/>
    <property type="match status" value="1"/>
</dbReference>
<organism evidence="7 8">
    <name type="scientific">Levilactobacillus bambusae</name>
    <dbReference type="NCBI Taxonomy" id="2024736"/>
    <lineage>
        <taxon>Bacteria</taxon>
        <taxon>Bacillati</taxon>
        <taxon>Bacillota</taxon>
        <taxon>Bacilli</taxon>
        <taxon>Lactobacillales</taxon>
        <taxon>Lactobacillaceae</taxon>
        <taxon>Levilactobacillus</taxon>
    </lineage>
</organism>
<feature type="transmembrane region" description="Helical" evidence="6">
    <location>
        <begin position="97"/>
        <end position="120"/>
    </location>
</feature>
<evidence type="ECO:0000313" key="7">
    <source>
        <dbReference type="EMBL" id="PWG00408.1"/>
    </source>
</evidence>
<keyword evidence="2" id="KW-1003">Cell membrane</keyword>
<feature type="transmembrane region" description="Helical" evidence="6">
    <location>
        <begin position="252"/>
        <end position="271"/>
    </location>
</feature>
<feature type="transmembrane region" description="Helical" evidence="6">
    <location>
        <begin position="283"/>
        <end position="302"/>
    </location>
</feature>
<dbReference type="Proteomes" id="UP000245080">
    <property type="component" value="Unassembled WGS sequence"/>
</dbReference>
<dbReference type="RefSeq" id="WP_109250356.1">
    <property type="nucleotide sequence ID" value="NZ_QCXQ01000002.1"/>
</dbReference>
<keyword evidence="4 6" id="KW-1133">Transmembrane helix</keyword>
<keyword evidence="8" id="KW-1185">Reference proteome</keyword>
<dbReference type="InterPro" id="IPR001851">
    <property type="entry name" value="ABC_transp_permease"/>
</dbReference>
<dbReference type="Pfam" id="PF02653">
    <property type="entry name" value="BPD_transp_2"/>
    <property type="match status" value="1"/>
</dbReference>
<dbReference type="InterPro" id="IPR037294">
    <property type="entry name" value="ABC_BtuC-like"/>
</dbReference>
<evidence type="ECO:0000256" key="3">
    <source>
        <dbReference type="ARBA" id="ARBA00022692"/>
    </source>
</evidence>
<keyword evidence="3 6" id="KW-0812">Transmembrane</keyword>
<name>A0A2V1N0Y4_9LACO</name>
<reference evidence="7 8" key="1">
    <citation type="journal article" date="2018" name="Int. J. Syst. Evol. Microbiol.">
        <title>Lactobacillus bambusae sp. nov., isolated from a traditional fermented Ma-bamboo shoots of Taiwan.</title>
        <authorList>
            <person name="Wang L.-T."/>
        </authorList>
    </citation>
    <scope>NUCLEOTIDE SEQUENCE [LARGE SCALE GENOMIC DNA]</scope>
    <source>
        <strain evidence="7 8">BS-W1</strain>
    </source>
</reference>
<dbReference type="Gene3D" id="1.10.3470.10">
    <property type="entry name" value="ABC transporter involved in vitamin B12 uptake, BtuC"/>
    <property type="match status" value="1"/>
</dbReference>
<feature type="transmembrane region" description="Helical" evidence="6">
    <location>
        <begin position="157"/>
        <end position="173"/>
    </location>
</feature>
<feature type="transmembrane region" description="Helical" evidence="6">
    <location>
        <begin position="34"/>
        <end position="55"/>
    </location>
</feature>
<feature type="transmembrane region" description="Helical" evidence="6">
    <location>
        <begin position="226"/>
        <end position="245"/>
    </location>
</feature>
<evidence type="ECO:0000256" key="1">
    <source>
        <dbReference type="ARBA" id="ARBA00004651"/>
    </source>
</evidence>
<dbReference type="EMBL" id="QCXQ01000002">
    <property type="protein sequence ID" value="PWG00408.1"/>
    <property type="molecule type" value="Genomic_DNA"/>
</dbReference>
<evidence type="ECO:0000313" key="8">
    <source>
        <dbReference type="Proteomes" id="UP000245080"/>
    </source>
</evidence>
<comment type="subcellular location">
    <subcellularLocation>
        <location evidence="1">Cell membrane</location>
        <topology evidence="1">Multi-pass membrane protein</topology>
    </subcellularLocation>
</comment>
<accession>A0A2V1N0Y4</accession>